<dbReference type="PANTHER" id="PTHR30075:SF2">
    <property type="entry name" value="GLYCINE--TRNA LIGASE, CHLOROPLASTIC_MITOCHONDRIAL 2"/>
    <property type="match status" value="1"/>
</dbReference>
<evidence type="ECO:0000313" key="13">
    <source>
        <dbReference type="EMBL" id="ANG61005.1"/>
    </source>
</evidence>
<protein>
    <recommendedName>
        <fullName evidence="11">Glycine--tRNA ligase beta subunit</fullName>
        <ecNumber evidence="11">6.1.1.14</ecNumber>
    </recommendedName>
    <alternativeName>
        <fullName evidence="11">Glycyl-tRNA synthetase beta subunit</fullName>
        <shortName evidence="11">GlyRS</shortName>
    </alternativeName>
</protein>
<gene>
    <name evidence="11" type="primary">glyS</name>
    <name evidence="13" type="ORF">A8C75_00075</name>
</gene>
<keyword evidence="14" id="KW-1185">Reference proteome</keyword>
<dbReference type="STRING" id="1821621.A8C75_00075"/>
<keyword evidence="4 11" id="KW-0963">Cytoplasm</keyword>
<evidence type="ECO:0000313" key="14">
    <source>
        <dbReference type="Proteomes" id="UP000078070"/>
    </source>
</evidence>
<evidence type="ECO:0000256" key="11">
    <source>
        <dbReference type="HAMAP-Rule" id="MF_00255"/>
    </source>
</evidence>
<keyword evidence="7 11" id="KW-0067">ATP-binding</keyword>
<dbReference type="GO" id="GO:0005829">
    <property type="term" value="C:cytosol"/>
    <property type="evidence" value="ECO:0007669"/>
    <property type="project" value="TreeGrafter"/>
</dbReference>
<proteinExistence type="inferred from homology"/>
<dbReference type="PRINTS" id="PR01045">
    <property type="entry name" value="TRNASYNTHGB"/>
</dbReference>
<organism evidence="13 14">
    <name type="scientific">Marinobacterium aestuarii</name>
    <dbReference type="NCBI Taxonomy" id="1821621"/>
    <lineage>
        <taxon>Bacteria</taxon>
        <taxon>Pseudomonadati</taxon>
        <taxon>Pseudomonadota</taxon>
        <taxon>Gammaproteobacteria</taxon>
        <taxon>Oceanospirillales</taxon>
        <taxon>Oceanospirillaceae</taxon>
        <taxon>Marinobacterium</taxon>
    </lineage>
</organism>
<keyword evidence="5 11" id="KW-0436">Ligase</keyword>
<dbReference type="PROSITE" id="PS50861">
    <property type="entry name" value="AA_TRNA_LIGASE_II_GLYAB"/>
    <property type="match status" value="1"/>
</dbReference>
<evidence type="ECO:0000256" key="6">
    <source>
        <dbReference type="ARBA" id="ARBA00022741"/>
    </source>
</evidence>
<dbReference type="GO" id="GO:0006426">
    <property type="term" value="P:glycyl-tRNA aminoacylation"/>
    <property type="evidence" value="ECO:0007669"/>
    <property type="project" value="UniProtKB-UniRule"/>
</dbReference>
<dbReference type="NCBIfam" id="TIGR00211">
    <property type="entry name" value="glyS"/>
    <property type="match status" value="1"/>
</dbReference>
<dbReference type="GO" id="GO:0005524">
    <property type="term" value="F:ATP binding"/>
    <property type="evidence" value="ECO:0007669"/>
    <property type="project" value="UniProtKB-UniRule"/>
</dbReference>
<dbReference type="SUPFAM" id="SSF109604">
    <property type="entry name" value="HD-domain/PDEase-like"/>
    <property type="match status" value="1"/>
</dbReference>
<dbReference type="KEGG" id="mars:A8C75_00075"/>
<sequence>MMTQDFLFELGTEELPPKALLKLSQALESEIRKGIEAVLGQGAAELLKPAVFRSFAAPRRLALLIKQLCTEVPASEFFVQGPPARIAFDASGAPSKALEGFARKCGTSVDQLTEMDGKMCFRQLSAATPLTEALPAIIQQALDKLPIPKRMRWGASRTEFVRPVKWVALLFGDQVLDCEIIGLKAGRTTRGHRFHYNQEIELRAPADYEQVLQEQGYVIADFAKRRELIRSQLLSEAARIGGQVVIDPALLDEVTALNEWPVALTGRFEERFLAVPSQALISSMADNQKYFHLLDAKGQLMPYFITVANIESKDPQQIIHGNEKVIRPRLADAAFFFENDKKTTLAERCDKLESIVFQKDLGSLYAKTKRVAHLAGFIASCIGSNPEWAERAALLSKCDLVTEMVLEFPELQGLMGYHYALNDGEPMDVALAQNEQYMPRFAGDELPESLTGAAVAIADRLDTLTGLFGINQPPTGSKDPFALRRATVGVLRIMVEKELDLDLSELLKVAADGHASLPARDGLEERVLDFMLDRLRAWYEDRDIAVETFLAVHALRPTRPLDFDRRVRAVAHFRTLPEADALAAGNKRVSNILSKQESQGNAAVSESLLQEAAEKELFSRVQAMQLELQPAFDSGDYQTALEQLADLRGVVDRFFEEVMVNADDEAVRNNRLALLAQLRGLFLGVADISVIGS</sequence>
<evidence type="ECO:0000256" key="4">
    <source>
        <dbReference type="ARBA" id="ARBA00022490"/>
    </source>
</evidence>
<dbReference type="SMART" id="SM00836">
    <property type="entry name" value="DALR_1"/>
    <property type="match status" value="1"/>
</dbReference>
<dbReference type="InterPro" id="IPR015944">
    <property type="entry name" value="Gly-tRNA-synth_bsu"/>
</dbReference>
<dbReference type="OrthoDB" id="9775440at2"/>
<keyword evidence="8 11" id="KW-0648">Protein biosynthesis</keyword>
<evidence type="ECO:0000256" key="2">
    <source>
        <dbReference type="ARBA" id="ARBA00008226"/>
    </source>
</evidence>
<keyword evidence="6 11" id="KW-0547">Nucleotide-binding</keyword>
<dbReference type="AlphaFoldDB" id="A0A1A9ESX8"/>
<reference evidence="14" key="1">
    <citation type="submission" date="2016-05" db="EMBL/GenBank/DDBJ databases">
        <authorList>
            <person name="Baek K."/>
            <person name="Yang S.-J."/>
        </authorList>
    </citation>
    <scope>NUCLEOTIDE SEQUENCE [LARGE SCALE GENOMIC DNA]</scope>
    <source>
        <strain evidence="14">ST58-10</strain>
    </source>
</reference>
<evidence type="ECO:0000256" key="10">
    <source>
        <dbReference type="ARBA" id="ARBA00047937"/>
    </source>
</evidence>
<dbReference type="Proteomes" id="UP000078070">
    <property type="component" value="Chromosome"/>
</dbReference>
<comment type="similarity">
    <text evidence="2 11">Belongs to the class-II aminoacyl-tRNA synthetase family.</text>
</comment>
<dbReference type="InterPro" id="IPR006194">
    <property type="entry name" value="Gly-tRNA-synth_heterodimer"/>
</dbReference>
<evidence type="ECO:0000256" key="5">
    <source>
        <dbReference type="ARBA" id="ARBA00022598"/>
    </source>
</evidence>
<evidence type="ECO:0000256" key="8">
    <source>
        <dbReference type="ARBA" id="ARBA00022917"/>
    </source>
</evidence>
<dbReference type="Pfam" id="PF02092">
    <property type="entry name" value="tRNA_synt_2f"/>
    <property type="match status" value="1"/>
</dbReference>
<evidence type="ECO:0000256" key="9">
    <source>
        <dbReference type="ARBA" id="ARBA00023146"/>
    </source>
</evidence>
<evidence type="ECO:0000256" key="1">
    <source>
        <dbReference type="ARBA" id="ARBA00004496"/>
    </source>
</evidence>
<comment type="catalytic activity">
    <reaction evidence="10 11">
        <text>tRNA(Gly) + glycine + ATP = glycyl-tRNA(Gly) + AMP + diphosphate</text>
        <dbReference type="Rhea" id="RHEA:16013"/>
        <dbReference type="Rhea" id="RHEA-COMP:9664"/>
        <dbReference type="Rhea" id="RHEA-COMP:9683"/>
        <dbReference type="ChEBI" id="CHEBI:30616"/>
        <dbReference type="ChEBI" id="CHEBI:33019"/>
        <dbReference type="ChEBI" id="CHEBI:57305"/>
        <dbReference type="ChEBI" id="CHEBI:78442"/>
        <dbReference type="ChEBI" id="CHEBI:78522"/>
        <dbReference type="ChEBI" id="CHEBI:456215"/>
        <dbReference type="EC" id="6.1.1.14"/>
    </reaction>
</comment>
<accession>A0A1A9ESX8</accession>
<dbReference type="PANTHER" id="PTHR30075">
    <property type="entry name" value="GLYCYL-TRNA SYNTHETASE"/>
    <property type="match status" value="1"/>
</dbReference>
<dbReference type="EMBL" id="CP015839">
    <property type="protein sequence ID" value="ANG61005.1"/>
    <property type="molecule type" value="Genomic_DNA"/>
</dbReference>
<feature type="domain" description="DALR anticodon binding" evidence="12">
    <location>
        <begin position="588"/>
        <end position="691"/>
    </location>
</feature>
<dbReference type="InterPro" id="IPR008909">
    <property type="entry name" value="DALR_anticod-bd"/>
</dbReference>
<evidence type="ECO:0000259" key="12">
    <source>
        <dbReference type="SMART" id="SM00836"/>
    </source>
</evidence>
<dbReference type="EC" id="6.1.1.14" evidence="11"/>
<comment type="subcellular location">
    <subcellularLocation>
        <location evidence="1 11">Cytoplasm</location>
    </subcellularLocation>
</comment>
<dbReference type="RefSeq" id="WP_067376354.1">
    <property type="nucleotide sequence ID" value="NZ_CP015839.1"/>
</dbReference>
<dbReference type="Pfam" id="PF05746">
    <property type="entry name" value="DALR_1"/>
    <property type="match status" value="1"/>
</dbReference>
<dbReference type="GO" id="GO:0004814">
    <property type="term" value="F:arginine-tRNA ligase activity"/>
    <property type="evidence" value="ECO:0007669"/>
    <property type="project" value="InterPro"/>
</dbReference>
<dbReference type="GO" id="GO:0006420">
    <property type="term" value="P:arginyl-tRNA aminoacylation"/>
    <property type="evidence" value="ECO:0007669"/>
    <property type="project" value="InterPro"/>
</dbReference>
<comment type="subunit">
    <text evidence="3 11">Tetramer of two alpha and two beta subunits.</text>
</comment>
<reference evidence="13 14" key="2">
    <citation type="journal article" date="2018" name="Int. J. Syst. Evol. Microbiol.">
        <title>Marinobacterium aestuarii sp. nov., a benzene-degrading marine bacterium isolated from estuary sediment.</title>
        <authorList>
            <person name="Bae S.S."/>
            <person name="Jung J."/>
            <person name="Chung D."/>
            <person name="Baek K."/>
        </authorList>
    </citation>
    <scope>NUCLEOTIDE SEQUENCE [LARGE SCALE GENOMIC DNA]</scope>
    <source>
        <strain evidence="13 14">ST58-10</strain>
    </source>
</reference>
<name>A0A1A9ESX8_9GAMM</name>
<evidence type="ECO:0000256" key="3">
    <source>
        <dbReference type="ARBA" id="ARBA00011209"/>
    </source>
</evidence>
<dbReference type="GO" id="GO:0004820">
    <property type="term" value="F:glycine-tRNA ligase activity"/>
    <property type="evidence" value="ECO:0007669"/>
    <property type="project" value="UniProtKB-UniRule"/>
</dbReference>
<keyword evidence="9 11" id="KW-0030">Aminoacyl-tRNA synthetase</keyword>
<evidence type="ECO:0000256" key="7">
    <source>
        <dbReference type="ARBA" id="ARBA00022840"/>
    </source>
</evidence>
<dbReference type="HAMAP" id="MF_00255">
    <property type="entry name" value="Gly_tRNA_synth_beta"/>
    <property type="match status" value="1"/>
</dbReference>